<dbReference type="InterPro" id="IPR029063">
    <property type="entry name" value="SAM-dependent_MTases_sf"/>
</dbReference>
<feature type="non-terminal residue" evidence="1">
    <location>
        <position position="111"/>
    </location>
</feature>
<comment type="caution">
    <text evidence="1">The sequence shown here is derived from an EMBL/GenBank/DDBJ whole genome shotgun (WGS) entry which is preliminary data.</text>
</comment>
<sequence>MGTDLIDGELEVIQKYIDSGDVVFDVGAYCGEWSLAVLDNKSEDVYLHCFEPHSISYETLRQNLRKYHNSITLNNLFLSDGRKKTDFWMYPILSLSTGHKRNPEVMAKHRV</sequence>
<organism evidence="1">
    <name type="scientific">marine sediment metagenome</name>
    <dbReference type="NCBI Taxonomy" id="412755"/>
    <lineage>
        <taxon>unclassified sequences</taxon>
        <taxon>metagenomes</taxon>
        <taxon>ecological metagenomes</taxon>
    </lineage>
</organism>
<dbReference type="SUPFAM" id="SSF53335">
    <property type="entry name" value="S-adenosyl-L-methionine-dependent methyltransferases"/>
    <property type="match status" value="1"/>
</dbReference>
<protein>
    <recommendedName>
        <fullName evidence="2">SAM-dependent methyltransferase TRM5/TYW2-type domain-containing protein</fullName>
    </recommendedName>
</protein>
<name>X0TYT9_9ZZZZ</name>
<evidence type="ECO:0000313" key="1">
    <source>
        <dbReference type="EMBL" id="GAF92301.1"/>
    </source>
</evidence>
<evidence type="ECO:0008006" key="2">
    <source>
        <dbReference type="Google" id="ProtNLM"/>
    </source>
</evidence>
<dbReference type="EMBL" id="BARS01011655">
    <property type="protein sequence ID" value="GAF92301.1"/>
    <property type="molecule type" value="Genomic_DNA"/>
</dbReference>
<reference evidence="1" key="1">
    <citation type="journal article" date="2014" name="Front. Microbiol.">
        <title>High frequency of phylogenetically diverse reductive dehalogenase-homologous genes in deep subseafloor sedimentary metagenomes.</title>
        <authorList>
            <person name="Kawai M."/>
            <person name="Futagami T."/>
            <person name="Toyoda A."/>
            <person name="Takaki Y."/>
            <person name="Nishi S."/>
            <person name="Hori S."/>
            <person name="Arai W."/>
            <person name="Tsubouchi T."/>
            <person name="Morono Y."/>
            <person name="Uchiyama I."/>
            <person name="Ito T."/>
            <person name="Fujiyama A."/>
            <person name="Inagaki F."/>
            <person name="Takami H."/>
        </authorList>
    </citation>
    <scope>NUCLEOTIDE SEQUENCE</scope>
    <source>
        <strain evidence="1">Expedition CK06-06</strain>
    </source>
</reference>
<accession>X0TYT9</accession>
<dbReference type="Gene3D" id="3.40.50.150">
    <property type="entry name" value="Vaccinia Virus protein VP39"/>
    <property type="match status" value="1"/>
</dbReference>
<gene>
    <name evidence="1" type="ORF">S01H1_21118</name>
</gene>
<dbReference type="AlphaFoldDB" id="X0TYT9"/>
<proteinExistence type="predicted"/>